<evidence type="ECO:0000256" key="1">
    <source>
        <dbReference type="SAM" id="MobiDB-lite"/>
    </source>
</evidence>
<feature type="region of interest" description="Disordered" evidence="1">
    <location>
        <begin position="1"/>
        <end position="44"/>
    </location>
</feature>
<dbReference type="EMBL" id="BARW01038532">
    <property type="protein sequence ID" value="GAJ23355.1"/>
    <property type="molecule type" value="Genomic_DNA"/>
</dbReference>
<gene>
    <name evidence="2" type="ORF">S12H4_59102</name>
</gene>
<organism evidence="2">
    <name type="scientific">marine sediment metagenome</name>
    <dbReference type="NCBI Taxonomy" id="412755"/>
    <lineage>
        <taxon>unclassified sequences</taxon>
        <taxon>metagenomes</taxon>
        <taxon>ecological metagenomes</taxon>
    </lineage>
</organism>
<reference evidence="2" key="1">
    <citation type="journal article" date="2014" name="Front. Microbiol.">
        <title>High frequency of phylogenetically diverse reductive dehalogenase-homologous genes in deep subseafloor sedimentary metagenomes.</title>
        <authorList>
            <person name="Kawai M."/>
            <person name="Futagami T."/>
            <person name="Toyoda A."/>
            <person name="Takaki Y."/>
            <person name="Nishi S."/>
            <person name="Hori S."/>
            <person name="Arai W."/>
            <person name="Tsubouchi T."/>
            <person name="Morono Y."/>
            <person name="Uchiyama I."/>
            <person name="Ito T."/>
            <person name="Fujiyama A."/>
            <person name="Inagaki F."/>
            <person name="Takami H."/>
        </authorList>
    </citation>
    <scope>NUCLEOTIDE SEQUENCE</scope>
    <source>
        <strain evidence="2">Expedition CK06-06</strain>
    </source>
</reference>
<dbReference type="AlphaFoldDB" id="X1W2A3"/>
<feature type="non-terminal residue" evidence="2">
    <location>
        <position position="44"/>
    </location>
</feature>
<dbReference type="Gene3D" id="6.20.440.10">
    <property type="match status" value="1"/>
</dbReference>
<evidence type="ECO:0000313" key="2">
    <source>
        <dbReference type="EMBL" id="GAJ23355.1"/>
    </source>
</evidence>
<accession>X1W2A3</accession>
<comment type="caution">
    <text evidence="2">The sequence shown here is derived from an EMBL/GenBank/DDBJ whole genome shotgun (WGS) entry which is preliminary data.</text>
</comment>
<name>X1W2A3_9ZZZZ</name>
<protein>
    <submittedName>
        <fullName evidence="2">Uncharacterized protein</fullName>
    </submittedName>
</protein>
<proteinExistence type="predicted"/>
<feature type="compositionally biased region" description="Basic and acidic residues" evidence="1">
    <location>
        <begin position="31"/>
        <end position="44"/>
    </location>
</feature>
<sequence>MGHHYLLPDISQPGKMGCSLPHLDVSPTELPPKELLREELELPE</sequence>